<organism evidence="1 2">
    <name type="scientific">Rubroshorea leprosula</name>
    <dbReference type="NCBI Taxonomy" id="152421"/>
    <lineage>
        <taxon>Eukaryota</taxon>
        <taxon>Viridiplantae</taxon>
        <taxon>Streptophyta</taxon>
        <taxon>Embryophyta</taxon>
        <taxon>Tracheophyta</taxon>
        <taxon>Spermatophyta</taxon>
        <taxon>Magnoliopsida</taxon>
        <taxon>eudicotyledons</taxon>
        <taxon>Gunneridae</taxon>
        <taxon>Pentapetalae</taxon>
        <taxon>rosids</taxon>
        <taxon>malvids</taxon>
        <taxon>Malvales</taxon>
        <taxon>Dipterocarpaceae</taxon>
        <taxon>Rubroshorea</taxon>
    </lineage>
</organism>
<protein>
    <submittedName>
        <fullName evidence="1">Uncharacterized protein</fullName>
    </submittedName>
</protein>
<sequence>MKPIFVCLVFCCLNLGCIAAAFFLNLCCFFSALF</sequence>
<comment type="caution">
    <text evidence="1">The sequence shown here is derived from an EMBL/GenBank/DDBJ whole genome shotgun (WGS) entry which is preliminary data.</text>
</comment>
<reference evidence="1 2" key="1">
    <citation type="journal article" date="2021" name="Commun. Biol.">
        <title>The genome of Shorea leprosula (Dipterocarpaceae) highlights the ecological relevance of drought in aseasonal tropical rainforests.</title>
        <authorList>
            <person name="Ng K.K.S."/>
            <person name="Kobayashi M.J."/>
            <person name="Fawcett J.A."/>
            <person name="Hatakeyama M."/>
            <person name="Paape T."/>
            <person name="Ng C.H."/>
            <person name="Ang C.C."/>
            <person name="Tnah L.H."/>
            <person name="Lee C.T."/>
            <person name="Nishiyama T."/>
            <person name="Sese J."/>
            <person name="O'Brien M.J."/>
            <person name="Copetti D."/>
            <person name="Mohd Noor M.I."/>
            <person name="Ong R.C."/>
            <person name="Putra M."/>
            <person name="Sireger I.Z."/>
            <person name="Indrioko S."/>
            <person name="Kosugi Y."/>
            <person name="Izuno A."/>
            <person name="Isagi Y."/>
            <person name="Lee S.L."/>
            <person name="Shimizu K.K."/>
        </authorList>
    </citation>
    <scope>NUCLEOTIDE SEQUENCE [LARGE SCALE GENOMIC DNA]</scope>
    <source>
        <strain evidence="1">214</strain>
    </source>
</reference>
<evidence type="ECO:0000313" key="1">
    <source>
        <dbReference type="EMBL" id="GKV05554.1"/>
    </source>
</evidence>
<keyword evidence="2" id="KW-1185">Reference proteome</keyword>
<gene>
    <name evidence="1" type="ORF">SLEP1_g17551</name>
</gene>
<proteinExistence type="predicted"/>
<evidence type="ECO:0000313" key="2">
    <source>
        <dbReference type="Proteomes" id="UP001054252"/>
    </source>
</evidence>
<dbReference type="EMBL" id="BPVZ01000023">
    <property type="protein sequence ID" value="GKV05554.1"/>
    <property type="molecule type" value="Genomic_DNA"/>
</dbReference>
<dbReference type="AlphaFoldDB" id="A0AAV5J072"/>
<name>A0AAV5J072_9ROSI</name>
<accession>A0AAV5J072</accession>
<dbReference type="Proteomes" id="UP001054252">
    <property type="component" value="Unassembled WGS sequence"/>
</dbReference>